<dbReference type="InterPro" id="IPR012337">
    <property type="entry name" value="RNaseH-like_sf"/>
</dbReference>
<evidence type="ECO:0000256" key="1">
    <source>
        <dbReference type="SAM" id="MobiDB-lite"/>
    </source>
</evidence>
<evidence type="ECO:0000259" key="2">
    <source>
        <dbReference type="Pfam" id="PF07727"/>
    </source>
</evidence>
<dbReference type="InterPro" id="IPR036397">
    <property type="entry name" value="RNaseH_sf"/>
</dbReference>
<dbReference type="GO" id="GO:0003676">
    <property type="term" value="F:nucleic acid binding"/>
    <property type="evidence" value="ECO:0007669"/>
    <property type="project" value="InterPro"/>
</dbReference>
<dbReference type="Proteomes" id="UP000604046">
    <property type="component" value="Unassembled WGS sequence"/>
</dbReference>
<feature type="compositionally biased region" description="Basic and acidic residues" evidence="1">
    <location>
        <begin position="1464"/>
        <end position="1474"/>
    </location>
</feature>
<feature type="region of interest" description="Disordered" evidence="1">
    <location>
        <begin position="54"/>
        <end position="73"/>
    </location>
</feature>
<feature type="domain" description="Reverse transcriptase Ty1/copia-type" evidence="2">
    <location>
        <begin position="2105"/>
        <end position="2286"/>
    </location>
</feature>
<feature type="region of interest" description="Disordered" evidence="1">
    <location>
        <begin position="1672"/>
        <end position="1694"/>
    </location>
</feature>
<keyword evidence="4" id="KW-1185">Reference proteome</keyword>
<comment type="caution">
    <text evidence="3">The sequence shown here is derived from an EMBL/GenBank/DDBJ whole genome shotgun (WGS) entry which is preliminary data.</text>
</comment>
<name>A0A812HGY2_9DINO</name>
<sequence length="2316" mass="255676">MEFMQGAGSMGHQQTDQSAFQQVMVAQSTLLLEDPVIAKAAPQMNGASVHVSTEQERQGDRTYGAVQSGGPAAQMRSDLDISAFGSERKSGMVPETSEAASMGTGAGAQGDVQDIDGEVGPVCQQTAQRGAHVPEDTFVEQGSGSRDNRDQTTGSVVAYDGNRIVLNNQELRLTFPNGPGYPPGVSSTRPESINHLLGPSFISGGQQIFSFVQMAPYESLYLRCPALAAREHILGPLGSDIIAKIIVDRGVGHVLHSRTDEGHFVNLHGPITLRYLRARAATTQTSDSSNASEFSAGPTRFLRRLRKRVPMSTTVYIDSRKRVAGTDSDFEIDLGETLHIDSGAKLAVHKIRVADAFLSTDRGSYLFWHDVSGGTLHYAQLPAAPWASGEPCPLLPADARASSAPVWVLPKAAPPRAPPKAAQAPPRLLIRGLGGVHLLFPVEINREAHRGPASVDHLAVQVTVIWIFQTATDTYSMDAKSYAIAPVGPTLWWRRVPANGRPEIDCGCKNTWEGCYCHPKTSHAPELVQHTRRGCWWRQRTPKERRSHENLIYSDRAMKNLHPVKVAEEICLDPSGRKFRGELVQRKRAIRAIAKGMQQLQELQVQSLKREEDGSPEQAKSSVASLPTLKAPQGDLAGVQLQDWLALVSTCMQDLSAGSGLWWQEVLQRVSSAYMTWLAATPLERLQVQPAQDDPLTAGKWTRVNARACTLVLGAVDESLKEDLVSRRATTSIISMLFRLHTVYQPGGPHERSRILRALQEPQSPENLSQALALLRTWPRSMQRCQDMGMSFPDCTVLAKALTVTAGKFITESPDAAFRTQLLRSSLRIDGQPSLDSVRKYHQHLQAEIENMAATNVDQGPRVQKVTFEETTTSEDAATVKGDPVWTMEALLKAAAQVIQTSAPDPEPKAPSMKVMRLGRKEDEYLDAEDVYALMDSGATHPLRRAWTQEEWERAEPTVVTLAGGESVELRMNEGGTLLVPISGEGYQAPTAPIVPLGSLVQQLGYTLEWSAKKCRLVGNQGDVHHLRVRNGCPEITECQALNLIARLENEKLGLLKQNTTETRERVRCTWREAGLITSSSTVVAREQQMHYRQLEKHNSFRMCHWEQSRDWWKDIPSVMVGKHSEGYITSIESREEYKYLERNGYVVLELDLERGTSHDILNPAVWRALEWAARAGKIAGVIGGPPCRSYSMLRYQKPGPNPVRTNAYPYGGWEGQPAAEEELAVKDTSSMPCPRSDLWIGYANEAGLARYSVDQGAVGHFTRKPTSLGTNLTMLSSLDGIKAEGYFDPWRGSSKDLAKWGPGLVEAIVKAIIVHRSVPRMLAMSAEQWADHVRRGHLPFRRDCMTCVKAGATGRRHSRVEHPEAFVMTADLSGPLKEHGLDSHGRGRAPAKFRYLFVAKLRVPKDFVDDGRGIGLEYVPGDDPLHEPVPVDDGLEEDGEGVPRAAGELEAQKEEGDEEEREGELASEKPKEDIGDDLNPPDMVNLIFATGLHDNKSATVLEAIQDVVLYARSYNIPILRFHCDRSMEFFAKNSRQWIKEQGIRMTSSEGGEHQSNGAAENTVKWIKQRARTLLAGSGLPQRLWPYAADYAATAQRSSVLGLEARLAAPFGAKVLIKKKPYIGTGHGGKMDDLAPRWEEGSYLGLSNAVRQGHLVYINNEGERFLHTAHVRPGLHDPGPPAESVEAEESASARRRLRAKTSIHSMTSMAQMDQSLAEKELEGEVERVLEEWNREEAEELVVQACSILPRAANKYGLFRHGGVMGLTKATYDRPWMARLLVKILQDAEPDAEFAAVYVSLDGEKALHRDSHNEAGSLNYLYPVKLPRRGGDLWMELGEGDVVSGSIVEMLDNKGKAYYGNAIPLREGQVRSINPRKRHAVLPWKGKPGERIVVIGYTPARVGRISSAEREQLSSLGFCPPTMTYDDSVAVRALRVKAVDKSIVEEEPEALSGGGWTERVETSDGILLFVVDWKLSRERVKGNMVNDGNNVTFQPGDAEECMVEEMYVVLDDKKAKIHMVRSVEAVASSPIAVMKTEVNYTRNIEELLSSLKEPLAVVHTIHPSEVAQNLESWKPSMIKELNAIGHAVIRLKKDDPLREVWMKKDGVQMLPMKLVYTVKPPDVAPLVDGFKRKVRAVICGNMAGDSDLEVYTGAAPAEVVRAALSIASRYGWSAAVLDVISAFLQTPLDEIPNAPIVIAIPPRALVQAQLAEEGELWGITHAVYGLRESPRLWGIFRDGEMRKLKTTLNDKEIVLVQGHIEPTWWAIKTEGCTIGILVIYVDDYLILAFPDVITAVSEAVQRIWKTSALQVPACLKA</sequence>
<dbReference type="InterPro" id="IPR013103">
    <property type="entry name" value="RVT_2"/>
</dbReference>
<dbReference type="SUPFAM" id="SSF53098">
    <property type="entry name" value="Ribonuclease H-like"/>
    <property type="match status" value="1"/>
</dbReference>
<evidence type="ECO:0000313" key="3">
    <source>
        <dbReference type="EMBL" id="CAE6950593.1"/>
    </source>
</evidence>
<dbReference type="Pfam" id="PF07727">
    <property type="entry name" value="RVT_2"/>
    <property type="match status" value="1"/>
</dbReference>
<dbReference type="Gene3D" id="3.30.420.10">
    <property type="entry name" value="Ribonuclease H-like superfamily/Ribonuclease H"/>
    <property type="match status" value="1"/>
</dbReference>
<proteinExistence type="predicted"/>
<feature type="region of interest" description="Disordered" evidence="1">
    <location>
        <begin position="606"/>
        <end position="626"/>
    </location>
</feature>
<gene>
    <name evidence="3" type="primary">TY2B-OR2</name>
    <name evidence="3" type="ORF">SNAT2548_LOCUS1559</name>
</gene>
<feature type="region of interest" description="Disordered" evidence="1">
    <location>
        <begin position="1418"/>
        <end position="1479"/>
    </location>
</feature>
<protein>
    <submittedName>
        <fullName evidence="3">TY2B-OR2 protein</fullName>
    </submittedName>
</protein>
<organism evidence="3 4">
    <name type="scientific">Symbiodinium natans</name>
    <dbReference type="NCBI Taxonomy" id="878477"/>
    <lineage>
        <taxon>Eukaryota</taxon>
        <taxon>Sar</taxon>
        <taxon>Alveolata</taxon>
        <taxon>Dinophyceae</taxon>
        <taxon>Suessiales</taxon>
        <taxon>Symbiodiniaceae</taxon>
        <taxon>Symbiodinium</taxon>
    </lineage>
</organism>
<feature type="region of interest" description="Disordered" evidence="1">
    <location>
        <begin position="87"/>
        <end position="108"/>
    </location>
</feature>
<accession>A0A812HGY2</accession>
<dbReference type="EMBL" id="CAJNDS010000087">
    <property type="protein sequence ID" value="CAE6950593.1"/>
    <property type="molecule type" value="Genomic_DNA"/>
</dbReference>
<evidence type="ECO:0000313" key="4">
    <source>
        <dbReference type="Proteomes" id="UP000604046"/>
    </source>
</evidence>
<reference evidence="3" key="1">
    <citation type="submission" date="2021-02" db="EMBL/GenBank/DDBJ databases">
        <authorList>
            <person name="Dougan E. K."/>
            <person name="Rhodes N."/>
            <person name="Thang M."/>
            <person name="Chan C."/>
        </authorList>
    </citation>
    <scope>NUCLEOTIDE SEQUENCE</scope>
</reference>